<keyword evidence="1" id="KW-0175">Coiled coil</keyword>
<sequence length="661" mass="77497">MYQVVDGNLCLSVADWIGAGLTRDQFKNDSKRGDLKIFRRSKHDNTLIDMWSIRRPERLAVIERAFGLRGERNNNAKHTGLTRDAEAFDYFRNYTYGEEETHLSPETIDKYTNNATIVRALLKRLEVIRAHRRIAMGEFWADSTAFAIEQQTKGFPNSLPESERGFERLVKRYLKEGLSAFISKNYGNEAAIRLEEEAKEWLIARYATPINKVTMKQLWREYNAVAPGYGWKTVKAENTVRRFLNRPEVRPLWYAMRHGELKAKELFTRQNKTILPQMRDALWYGDGTKLNYYYLNDEGKMDTCCVYEVMDVYSEVLLGYYISKKEDFESQYFAYKMAMKFSGHKPYEIRFDNQGGHGKLKNGSFFKEMARLAISTQPYNGKSKTIESAFGRFQADFLHRDWFFTGMNVKTKKEESRANMEFILANQKNLKTLAEIKAIYEARRREWNESEHPNTGRRRIDMYRESVNEESKKITAQDMFSLFGILDDKDSCKFTAGGLKKTIKGQKYTWEVLTADGQPDLDFLRKNVGRDFFVEYDPTDMSIVALYTKDASGELRFVTLAKKYIEIHRAKQEQDELDSKFLKRMELQNKEQRVEMFEETERLLEKFGMHPSQHGLNMPKLKGVERDVRERRKKVDIGTVLKDESNMLQSIDGDYDLLDNY</sequence>
<evidence type="ECO:0000313" key="2">
    <source>
        <dbReference type="EMBL" id="RRD75221.1"/>
    </source>
</evidence>
<name>A0A3P1YVY3_TANFO</name>
<accession>A0A3P1YVY3</accession>
<evidence type="ECO:0000256" key="1">
    <source>
        <dbReference type="SAM" id="Coils"/>
    </source>
</evidence>
<dbReference type="InterPro" id="IPR036397">
    <property type="entry name" value="RNaseH_sf"/>
</dbReference>
<dbReference type="GO" id="GO:0003676">
    <property type="term" value="F:nucleic acid binding"/>
    <property type="evidence" value="ECO:0007669"/>
    <property type="project" value="InterPro"/>
</dbReference>
<dbReference type="InterPro" id="IPR012337">
    <property type="entry name" value="RNaseH-like_sf"/>
</dbReference>
<keyword evidence="2" id="KW-0418">Kinase</keyword>
<organism evidence="2 3">
    <name type="scientific">Tannerella forsythia</name>
    <name type="common">Bacteroides forsythus</name>
    <dbReference type="NCBI Taxonomy" id="28112"/>
    <lineage>
        <taxon>Bacteria</taxon>
        <taxon>Pseudomonadati</taxon>
        <taxon>Bacteroidota</taxon>
        <taxon>Bacteroidia</taxon>
        <taxon>Bacteroidales</taxon>
        <taxon>Tannerellaceae</taxon>
        <taxon>Tannerella</taxon>
    </lineage>
</organism>
<reference evidence="2 3" key="1">
    <citation type="submission" date="2018-11" db="EMBL/GenBank/DDBJ databases">
        <title>Genomes From Bacteria Associated with the Canine Oral Cavity: a Test Case for Automated Genome-Based Taxonomic Assignment.</title>
        <authorList>
            <person name="Coil D.A."/>
            <person name="Jospin G."/>
            <person name="Darling A.E."/>
            <person name="Wallis C."/>
            <person name="Davis I.J."/>
            <person name="Harris S."/>
            <person name="Eisen J.A."/>
            <person name="Holcombe L.J."/>
            <person name="O'Flynn C."/>
        </authorList>
    </citation>
    <scope>NUCLEOTIDE SEQUENCE [LARGE SCALE GENOMIC DNA]</scope>
    <source>
        <strain evidence="2 3">OH1426_COT-023</strain>
    </source>
</reference>
<dbReference type="Gene3D" id="3.30.420.10">
    <property type="entry name" value="Ribonuclease H-like superfamily/Ribonuclease H"/>
    <property type="match status" value="1"/>
</dbReference>
<proteinExistence type="predicted"/>
<comment type="caution">
    <text evidence="2">The sequence shown here is derived from an EMBL/GenBank/DDBJ whole genome shotgun (WGS) entry which is preliminary data.</text>
</comment>
<keyword evidence="2" id="KW-0808">Transferase</keyword>
<dbReference type="Proteomes" id="UP000279860">
    <property type="component" value="Unassembled WGS sequence"/>
</dbReference>
<feature type="coiled-coil region" evidence="1">
    <location>
        <begin position="570"/>
        <end position="602"/>
    </location>
</feature>
<evidence type="ECO:0000313" key="3">
    <source>
        <dbReference type="Proteomes" id="UP000279860"/>
    </source>
</evidence>
<dbReference type="AlphaFoldDB" id="A0A3P1YVY3"/>
<dbReference type="GO" id="GO:0016301">
    <property type="term" value="F:kinase activity"/>
    <property type="evidence" value="ECO:0007669"/>
    <property type="project" value="UniProtKB-KW"/>
</dbReference>
<dbReference type="SUPFAM" id="SSF53098">
    <property type="entry name" value="Ribonuclease H-like"/>
    <property type="match status" value="1"/>
</dbReference>
<dbReference type="EMBL" id="RQYN01000021">
    <property type="protein sequence ID" value="RRD75221.1"/>
    <property type="molecule type" value="Genomic_DNA"/>
</dbReference>
<protein>
    <submittedName>
        <fullName evidence="2">Kinase</fullName>
    </submittedName>
</protein>
<dbReference type="RefSeq" id="WP_124789969.1">
    <property type="nucleotide sequence ID" value="NZ_RQYN01000021.1"/>
</dbReference>
<gene>
    <name evidence="2" type="ORF">EII41_06825</name>
</gene>